<organism evidence="1 2">
    <name type="scientific">Candidatus Magasanikbacteria bacterium GW2011_GWA2_56_11</name>
    <dbReference type="NCBI Taxonomy" id="1619044"/>
    <lineage>
        <taxon>Bacteria</taxon>
        <taxon>Candidatus Magasanikiibacteriota</taxon>
    </lineage>
</organism>
<comment type="caution">
    <text evidence="1">The sequence shown here is derived from an EMBL/GenBank/DDBJ whole genome shotgun (WGS) entry which is preliminary data.</text>
</comment>
<dbReference type="Proteomes" id="UP000033870">
    <property type="component" value="Unassembled WGS sequence"/>
</dbReference>
<gene>
    <name evidence="1" type="ORF">UY92_C0001G0073</name>
</gene>
<dbReference type="AlphaFoldDB" id="A0A0G2BBW7"/>
<proteinExistence type="predicted"/>
<reference evidence="1 2" key="1">
    <citation type="journal article" date="2015" name="Nature">
        <title>rRNA introns, odd ribosomes, and small enigmatic genomes across a large radiation of phyla.</title>
        <authorList>
            <person name="Brown C.T."/>
            <person name="Hug L.A."/>
            <person name="Thomas B.C."/>
            <person name="Sharon I."/>
            <person name="Castelle C.J."/>
            <person name="Singh A."/>
            <person name="Wilkins M.J."/>
            <person name="Williams K.H."/>
            <person name="Banfield J.F."/>
        </authorList>
    </citation>
    <scope>NUCLEOTIDE SEQUENCE [LARGE SCALE GENOMIC DNA]</scope>
</reference>
<dbReference type="EMBL" id="LCRX01000001">
    <property type="protein sequence ID" value="KKW43059.1"/>
    <property type="molecule type" value="Genomic_DNA"/>
</dbReference>
<sequence>MKKKLLLLPVIVIIYLLLHLVVKYNENRKDELIEAQVRGEMEDRYETFSRELATWKIFEFKEMGYKASFPDEPKYEVLKLEIEGKQDIEYERISAPIGSEAYDPEISYVVIKRGYSEENIEFGSKRLLEDSVYFLSWIENAEQVSSNFGTFKGYDSLRFELEAINTGFIYKGEVIYRPAHKSTYIIMQKDKKYKGAPGGMYDHLLESFEFLE</sequence>
<name>A0A0G2BBW7_9BACT</name>
<evidence type="ECO:0000313" key="1">
    <source>
        <dbReference type="EMBL" id="KKW43059.1"/>
    </source>
</evidence>
<protein>
    <submittedName>
        <fullName evidence="1">Uncharacterized protein</fullName>
    </submittedName>
</protein>
<evidence type="ECO:0000313" key="2">
    <source>
        <dbReference type="Proteomes" id="UP000033870"/>
    </source>
</evidence>
<accession>A0A0G2BBW7</accession>